<dbReference type="NCBIfam" id="NF000642">
    <property type="entry name" value="PRK00024.1"/>
    <property type="match status" value="1"/>
</dbReference>
<dbReference type="PATRIC" id="fig|1038922.3.peg.5336"/>
<dbReference type="Pfam" id="PF20582">
    <property type="entry name" value="UPF0758_N"/>
    <property type="match status" value="1"/>
</dbReference>
<dbReference type="GO" id="GO:0008237">
    <property type="term" value="F:metallopeptidase activity"/>
    <property type="evidence" value="ECO:0007669"/>
    <property type="project" value="UniProtKB-KW"/>
</dbReference>
<dbReference type="EMBL" id="AGBM01000002">
    <property type="protein sequence ID" value="EJK99336.1"/>
    <property type="molecule type" value="Genomic_DNA"/>
</dbReference>
<dbReference type="Pfam" id="PF04002">
    <property type="entry name" value="RadC"/>
    <property type="match status" value="1"/>
</dbReference>
<dbReference type="InterPro" id="IPR025657">
    <property type="entry name" value="RadC_JAB"/>
</dbReference>
<evidence type="ECO:0000256" key="7">
    <source>
        <dbReference type="RuleBase" id="RU003797"/>
    </source>
</evidence>
<keyword evidence="3" id="KW-0479">Metal-binding</keyword>
<dbReference type="FunFam" id="3.40.140.10:FF:000032">
    <property type="entry name" value="DNA repair protein RadC"/>
    <property type="match status" value="1"/>
</dbReference>
<dbReference type="AlphaFoldDB" id="J2MF69"/>
<keyword evidence="6" id="KW-0482">Metalloprotease</keyword>
<dbReference type="PROSITE" id="PS50249">
    <property type="entry name" value="MPN"/>
    <property type="match status" value="1"/>
</dbReference>
<organism evidence="9">
    <name type="scientific">Pseudomonas fluorescens (strain Q2-87)</name>
    <dbReference type="NCBI Taxonomy" id="1038922"/>
    <lineage>
        <taxon>Bacteria</taxon>
        <taxon>Pseudomonadati</taxon>
        <taxon>Pseudomonadota</taxon>
        <taxon>Gammaproteobacteria</taxon>
        <taxon>Pseudomonadales</taxon>
        <taxon>Pseudomonadaceae</taxon>
        <taxon>Pseudomonas</taxon>
    </lineage>
</organism>
<feature type="domain" description="MPN" evidence="8">
    <location>
        <begin position="122"/>
        <end position="244"/>
    </location>
</feature>
<dbReference type="NCBIfam" id="TIGR00608">
    <property type="entry name" value="radc"/>
    <property type="match status" value="1"/>
</dbReference>
<dbReference type="Proteomes" id="UP000007289">
    <property type="component" value="Chromosome"/>
</dbReference>
<evidence type="ECO:0000256" key="2">
    <source>
        <dbReference type="ARBA" id="ARBA00022670"/>
    </source>
</evidence>
<evidence type="ECO:0000259" key="8">
    <source>
        <dbReference type="PROSITE" id="PS50249"/>
    </source>
</evidence>
<keyword evidence="4" id="KW-0378">Hydrolase</keyword>
<evidence type="ECO:0000256" key="1">
    <source>
        <dbReference type="ARBA" id="ARBA00010243"/>
    </source>
</evidence>
<dbReference type="CDD" id="cd08071">
    <property type="entry name" value="MPN_DUF2466"/>
    <property type="match status" value="1"/>
</dbReference>
<keyword evidence="2" id="KW-0645">Protease</keyword>
<accession>J2MF69</accession>
<dbReference type="InterPro" id="IPR020891">
    <property type="entry name" value="UPF0758_CS"/>
</dbReference>
<evidence type="ECO:0000313" key="9">
    <source>
        <dbReference type="EMBL" id="EJK99336.1"/>
    </source>
</evidence>
<reference evidence="9" key="1">
    <citation type="journal article" date="2012" name="PLoS Genet.">
        <title>Comparative Genomics of Plant-Associated Pseudomonas spp.: Insights into Diversity and Inheritance of Traits Involved in Multitrophic Interactions.</title>
        <authorList>
            <person name="Loper J.E."/>
            <person name="Hassan K.A."/>
            <person name="Mavrodi D.V."/>
            <person name="Davis E.W.II."/>
            <person name="Lim C.K."/>
            <person name="Shaffer B.T."/>
            <person name="Elbourne L.D."/>
            <person name="Stockwell V.O."/>
            <person name="Hartney S.L."/>
            <person name="Breakwell K."/>
            <person name="Henkels M.D."/>
            <person name="Tetu S.G."/>
            <person name="Rangel L.I."/>
            <person name="Kidarsa T.A."/>
            <person name="Wilson N.L."/>
            <person name="van de Mortel J.E."/>
            <person name="Song C."/>
            <person name="Blumhagen R."/>
            <person name="Radune D."/>
            <person name="Hostetler J.B."/>
            <person name="Brinkac L.M."/>
            <person name="Durkin A.S."/>
            <person name="Kluepfel D.A."/>
            <person name="Wechter W.P."/>
            <person name="Anderson A.J."/>
            <person name="Kim Y.C."/>
            <person name="Pierson L.S.III."/>
            <person name="Pierson E.A."/>
            <person name="Lindow S.E."/>
            <person name="Kobayashi D.Y."/>
            <person name="Raaijmakers J.M."/>
            <person name="Weller D.M."/>
            <person name="Thomashow L.S."/>
            <person name="Allen A.E."/>
            <person name="Paulsen I.T."/>
        </authorList>
    </citation>
    <scope>NUCLEOTIDE SEQUENCE [LARGE SCALE GENOMIC DNA]</scope>
    <source>
        <strain evidence="9">Q2-87</strain>
    </source>
</reference>
<protein>
    <submittedName>
        <fullName evidence="9">DNA repair protein RadC</fullName>
    </submittedName>
</protein>
<name>J2MF69_PSEFQ</name>
<comment type="similarity">
    <text evidence="1 7">Belongs to the UPF0758 family.</text>
</comment>
<dbReference type="GO" id="GO:0046872">
    <property type="term" value="F:metal ion binding"/>
    <property type="evidence" value="ECO:0007669"/>
    <property type="project" value="UniProtKB-KW"/>
</dbReference>
<sequence length="244" mass="27112">MGYDITATATEQRRPHSGRCYEYSRLARGRAATGEVIGAGGGESFRRRTVSDFLRTGVSGKSAVDLARQLLIQFGSLRALLEADQITFSNHMGLGPAKFAQLQAAQEMSRRHLAERAREKTTLESPFAVREYLKSMLRHEPHEVFGCLFLNAKHQVLAYETLFRGSIDSASVYPRQVVKRALAHNAAALILCHNHPSGNTEPSQADRMLTGRLQEALELIDVRVLDHFIVGDGDPLSMAEYGWM</sequence>
<comment type="caution">
    <text evidence="9">The sequence shown here is derived from an EMBL/GenBank/DDBJ whole genome shotgun (WGS) entry which is preliminary data.</text>
</comment>
<dbReference type="PROSITE" id="PS01302">
    <property type="entry name" value="UPF0758"/>
    <property type="match status" value="1"/>
</dbReference>
<dbReference type="PANTHER" id="PTHR30471">
    <property type="entry name" value="DNA REPAIR PROTEIN RADC"/>
    <property type="match status" value="1"/>
</dbReference>
<dbReference type="InterPro" id="IPR001405">
    <property type="entry name" value="UPF0758"/>
</dbReference>
<dbReference type="Gene3D" id="3.40.140.10">
    <property type="entry name" value="Cytidine Deaminase, domain 2"/>
    <property type="match status" value="1"/>
</dbReference>
<keyword evidence="5" id="KW-0862">Zinc</keyword>
<dbReference type="GO" id="GO:0006508">
    <property type="term" value="P:proteolysis"/>
    <property type="evidence" value="ECO:0007669"/>
    <property type="project" value="UniProtKB-KW"/>
</dbReference>
<evidence type="ECO:0000256" key="4">
    <source>
        <dbReference type="ARBA" id="ARBA00022801"/>
    </source>
</evidence>
<evidence type="ECO:0000256" key="3">
    <source>
        <dbReference type="ARBA" id="ARBA00022723"/>
    </source>
</evidence>
<dbReference type="SUPFAM" id="SSF102712">
    <property type="entry name" value="JAB1/MPN domain"/>
    <property type="match status" value="1"/>
</dbReference>
<dbReference type="InterPro" id="IPR010994">
    <property type="entry name" value="RuvA_2-like"/>
</dbReference>
<gene>
    <name evidence="9" type="primary">radC</name>
    <name evidence="9" type="ORF">PflQ2_0183</name>
</gene>
<dbReference type="InterPro" id="IPR046778">
    <property type="entry name" value="UPF0758_N"/>
</dbReference>
<evidence type="ECO:0000256" key="6">
    <source>
        <dbReference type="ARBA" id="ARBA00023049"/>
    </source>
</evidence>
<dbReference type="PANTHER" id="PTHR30471:SF3">
    <property type="entry name" value="UPF0758 PROTEIN YEES-RELATED"/>
    <property type="match status" value="1"/>
</dbReference>
<dbReference type="HOGENOM" id="CLU_073529_0_1_6"/>
<dbReference type="SUPFAM" id="SSF47781">
    <property type="entry name" value="RuvA domain 2-like"/>
    <property type="match status" value="1"/>
</dbReference>
<dbReference type="InterPro" id="IPR037518">
    <property type="entry name" value="MPN"/>
</dbReference>
<evidence type="ECO:0000256" key="5">
    <source>
        <dbReference type="ARBA" id="ARBA00022833"/>
    </source>
</evidence>
<dbReference type="eggNOG" id="COG2003">
    <property type="taxonomic scope" value="Bacteria"/>
</dbReference>
<proteinExistence type="inferred from homology"/>